<feature type="compositionally biased region" description="Low complexity" evidence="1">
    <location>
        <begin position="2247"/>
        <end position="2340"/>
    </location>
</feature>
<evidence type="ECO:0000313" key="3">
    <source>
        <dbReference type="Proteomes" id="UP001530400"/>
    </source>
</evidence>
<feature type="non-terminal residue" evidence="2">
    <location>
        <position position="1"/>
    </location>
</feature>
<gene>
    <name evidence="2" type="ORF">ACHAWO_000596</name>
</gene>
<sequence length="6728" mass="716784">RNSWINVTAALDVKTRLESNLDNIIGAIPAELSMTCDIEATDDLEEDELPYRFAMMFVISGRLLGTDLDLASLSPSIALLPEDSFDPLSLTVETLSADYELTLPLTLDTKRRKFMIGEITITFGAALSSNVLQSIPLTEKVSQNFRGTLDMNAELSFSSISDWAYTASFEASLTAATSVGTKVAELGLIAQDDDLFDDKPPSVRFDFEACDYTNLITTSIQALTFTDELNTIVDMTLDPVIGRAPFLPSSFTDNVKASIVSEAETKVNEVKTEVISQLNSLLGNCARRRLSQMELNEDGSQRMLQGGLKFGDLATSIEVIEGVTVTAGLYPGRQEIAIDVLIHLEEVFDKAASPAKAMFGAASESPNVSALLNAAQTLVAFDMSFSTGIKVENAFSVFAEGSDASASLFFRLENLGVFAEATVDSVDLDIFPGVTVEGGNFLLSAGARIAAPFEGQIVMAGALAGSFTSTILFSNALTTLPFEPYGQLSANLPFEATINGFTQTLTIKFEDDNIFNTQQLLVKVDFPVCPVVSVVDGLLGKLGSLGLSPKSVIGPVETAGLNLAETMDDYFPNLSEFIDGILEAKNEVFHLCAEAAETGDVGPLLEDVISMLVEDVLDFDSLFAAEGCTPGRRHRALREAQTHRATTSHATRRFARDHRGRRALRTTHPTARGLRRAAPRARHLRFNHFTRPPRRRQLQNECSSVQLLDGLSIKGGYDGTQIFFKLELDVSKGGMSDLRDVIMKPLQLLSESDFFNGKDFFGDGAAAAASVFDNIDADISFSAGAHLGATVGFELQGDEFIQIPSMTAAQLASRSFIQFDDISAKFTTTARASGDMDIANVGSIGVENATISFAFGLGIVEISDKIYFKDISSALIALRENAQWQKVGVMDITIPVVATIEFADGIDLTLSPIISITSPDLFTPDLPSFSVDLNLEDLIANGEDLIAKLLLDLTNGMGDISADGISFSGGPLGEIQGILGSFGLDFNDLITEFMSRYEMFKADLLNMSLEKQLTFNLRPISMPRFPSILQIGSKIPSIQYSMDLNLMLWDKLNIAFPHPTFNGVKIPNVPFGLTFAATFPRVELFLPHIAVAFGFAPSFSDLKALSFSLDMLFVPDFGADLSIKMLGSLKSKFTLARNLMLWDRLNAAFPNPTFNGVDIPNIPSGQTFAIAFPRGDFPVDLFLPHIAVAFGYATSLLDPIAVSFSLDELLTTLTLERNLMLWDRLNAAFPNPTFNGVDIPNIPSGQTFAIAFPRGDFPVDLFLPHIAVAFGYATSLLDPIAVSFSLDKLPELDFGVSLQMLETLRMSINFNFDRFRDFSISGIPMDPLSFEIFDVKNFLQELQFSLDLSPSVSFAAPNFKASDLYDALFPTNIPTLKSFVCFIKKDILAKISAALDGLFAANVDVPTTGLSLPDGELPSLGVDGINIGVYTEFNNELFPPMIDIDAVQEFVFDISVEVEDGSLVIAVSFELHAAGVNPAQTLSDISSSLSGLLQNSGDQFTSITSSFGSALDSAADLFTSIAEDDRITLLLNANLKAEVRLVLNFEAIQFSTTISEMDMAFLARISDTFDISLGDFNVHVTPSVQLRLQAENTALPFDVVENPSALSQFQFSGDFEGIITVGMDGVPAEISLRAYSPYLTNAESLAFEVRLDINLVPIQAKINEILDDIAAFSYPDWLTDAAPFLPPINLQCVATSGINFLSDAVANSTSASVTGLLNAITNGCSSDAFSLALSGGYNKRAKELTMNMVLEINARSNVRDALKSLTAILGTVFPVRQSFFDSLSALDSLELKGSLLLDLSIVARIQSEDIVSSSFGDIDMKVLINRFEATASFGSSAFTLDLPITLPGGSGTIINFGLTDSTFSMDFFVRNAHTIDILELFSGNQESASLNLEYGGTLDAYLPLTVGIADVNIGVELMVHDSNLFEPNPVVDYAIDLCDVTASMTELFEQLKAQIVSVIEAPFGDLAVTVNIGKITDPLVQKVDNALASFTSGMNVAMSSEDCGRRLQETTTSNLPSGFSLVGNGYCLDSFNRLYSYIGETFPSGISDTDCLNWCGQVPHPYLVGVEVDRRLTNYTLCNCNFGGGRIPSDITYADYNPDATHNETEPGMGEIQSSQGDPVEVCYRYVHPSSKPSVSPSLAPSLSISPSASIQPSETPLPPGFSLIDTECLSWCGQVPHPDFVGAEIDRRLSYTLCNCNFGGGRIPSDIAYADYDPDATHNETEPGTGEIQRSLGDTFGVCYRYVDPSSKPSVSPTTSLAPSDSSAPSISSSPLSPGSSPDSSAPSLSSSPSSSIIPSNSPTETNSNAPSLSISPSLSIIPSASPSDSSAPSLSNSPSLSNMPTQDSRTLVQKIKDAINSVNEALDDAGIVLSAEVTPYFDSSTLSVGVSVSLSATIEQTASDILELVTEYVGSSTNSSEDSPNSTSVSKMGLGSSTDAPAIDLDALLSSTNLAAGLDVTFGVELMLTEIQGFIFDGQPLDQALQRGIALKIDTWGAFAEMIVDPIELGITLFGRDINIRDSHFAIAAELRSRGEFRATIADMVAGGSAINTSSLIPELSLPFSTEFVFDVPATDQIVVSPIIAVESEDLVTEGLSFDFDMDISTFLNSDMVGANTLTAVLQNATDFLGQVASLQPAFNAAGSTPSAIDGFFSVVNQLNDLGDGLLTYIELVNETQNLIPYEIRPVIKHAKHLSRRGCKDASERFTNFSYIQLNNSQLLPEDLTVDDFSSCEYLSQLQQLLYSTEKLDETVTYETFVIIPDDLVATLEEQFGADAEFDGKFLLDNFGFMRLRKFITFIQDLFSVGTDTGGRRLKGYNHERTPSMMRGALMRAARQHDIESHIRYLQSTEEPLLAVKLNELISLSFDFNFGDGSKECLFGVQFHYDSGDSLSDSVKDLLQKFMNETLGGLSSDDLGGSGFSFADQAADLANDLIKSLVIDASVNLDFAFGLDLNPMFDSSATSIIDRLPNPFIKINQFDISASIGVNEWSTTIPFNDIEFAVTQAKALLNVSAALSSSSPITIATPSELLNLVNPQATGDRIVFEASLDVVFPVFLLVGDVGFGASIKYLDEDLLDQVIPTPQIDADALISINMIRRAVSMLRNNTVFLSEVPALSENIPVIETNVNELIAGTGRTIADLFDLTEWANNLVGTTTNDANSGSDTIALSELLSKMREALKVAMKPELPKAKLPAVPDLKKFQLPPVLPGNNCNGNDRAISIDIDSSGGRLEITICTFLDFELEGELSADGLLAELEESISLELDAGYVLKGALSTGVKVTVTSLTEMPLIEIDPILVQVFMLSDLSGSVSLGLFTAAASGVASMSGSFSLGYCPSCDGTYLADNYERAGENSTFYLSRGIGYDLNGALSLTAGMPGVEVGAGVTLGISDANVFDEEPPVILLPNAQSLIDSMKFSPQTAVNMLQLVDAMLAQATANKAFDAQIPLLDISIKDILSVAEVFTNAMFQFFVMVQNFDDRATKSLVIKGGDIEAIVGAGSFELYVLRGDLEMNPIPERAADMRTQAVDEDGLCAFDIPAYNATNDIDIFLNATVSSVTGADCSIIACRSAGCHKCKNETTCMLCENSSDCDASEGEVLEYRYCNCDAVATVNKDGEFTLITVSYKTEDVPNDIKLIGLFEELPSNGDTLAVKDHFGLSINSPIHPSVVPRFNTMADLTARMSQVITDFTKIDTTITAVYTPKTDDSYGEFIFGIQVKKAFQHNVSFSSSVSLGDFSTLSVEDSSLVIGGSFMLANEFGVILGPDSTQGLKIVSQINETANCTSSTLPTLDFDIILFHDDDDPIAHNISITTCSDGAEARVDLVRSRVNAVVSTTDVTVSLVGTTSLVFAFNPYWSKVQLYVLEENIYGLTNDTQKKAPFHFANGASALEVSLGLSGDATVSANVLDSIEVAASIDASIGGSLQFNSGSTGQLIPLDTWFSNIRTMLNSSDEFHEPGFATCTISVDGSFGASVEVREPFAMEVPMPFDGSFATPFTLDLLNISAVSLRRPQIRFDIDLPNIGDIKNLSFGDVVRMLQLALKFLVGDPDDGDTVESCSGGLLGKEMFGRAVFAEKIPIIGVSACEFAHFLQIVVDAIDQLVNDCTECDDPSAPKSSFNVLGTKLSALLQSAVGGTPEVHLTPSSDDIRSSLEVDLKLKWSFLEARQLNIDLASILEGMTLDENLKNFAKGMIALGGAGGTEISGSISLSLGVGLEWIKQTRTFNSYVRGITGVTLEFAANANATFQASIGALSAIVAVDATVDNYGKPLSISVGLNPSVNYYISTDRRLSRSGFQRVNSIGALANEISVAIKGQVVAEIEAEFLGGLGNAFMRIQISDINNVIQRKAGAVALYYKVSVVEIPTFIDILLMDPAAIVNSVDSLFRSVNDLTLGRQGIVTTFPLPFIGTSVSRSLKAGSSDNFLEKARRTVKGTLDQILNTYEVDDGDSTVADLIANVLTDLLGANNLGILSRNVTVKYYEHNGQESLIEYASYSKNLKVKSLMWEIPFGQTYTINLPPMNFDLGNKNFPLQIRTSSNEKPSLSLQWSFRLAFGFDENDGFFLYTFPNQQSEFFVRADFTLPVTRTDAKLLYFLNLSLTKLDIAFGAGIFVDIDKAHGMRKPDNPNSVQYGRLSIDDIKNKVPVKKDLFVICAAAAAEVKVDDFSAELDLPIPGFNDVKPWMPKLNVGGDASARSCTGGAIDFATNDGSRRLLELAQEMEEVFPSYDFSGQRITSVHTHYRRLQSGCTTTFSKPSCEGSCSSCSGIVAKAKCKARQLKCKGSSIQGISFPFMSDPASVLGLLSGNDIEILEFRPPPVEFMFEKEISILLYAGGPLVYLILAFGCSATLEFSIVLDSKGIREAVQERQPIKALNSFAFRDIIDGVDSPLITMTAKVSATVEVSAVFVKIGVSGGLSCTVTIDFYDPFPDTSGGLIRPFQLLALGTNPLNWFEVTLTITLTISVYVKVGIFINLGFVKIEFTVFQFRKDFSFVILGPLTLRPLPFDKVGRVLSTGQMTLTKTNIICESKGGSVGAEELQCWEANEPLPLYMTFKNVKTLNGGGLNSNRRMLTDGTMDLSEGGRRLQTSPYQFNCILSETDLSGTTSILINYERCQISSGTFEIGYTQAIGVGVTKYSSNLASATVILPSPNQDVLTTVVRDCNAVWTLSGYTNVLVYGNEVRSGCNIIADGTTDGTSAILTIDFGQESCSSGHTVILNENKVIINGNEIVTIGTPFKDIILAMSNCNDQVTIAKTYSDTSSIEIITRDGNDRIELGDSSKGFDTNIVGNIIIDGGGGSDTVIIHDESSATSKPDVAVRPTMISGIHASSSHSIAYFDVENINMSLGTVAANVNVFSTAQNAALVLATGNADDVITIANVQGPLTINSGNGDDTISISQTSGDISLTSGAGTHSVTIQDTVGGIDINTGAGASHTINVNNTRGDISINTGDGIGSITIEDTSGGIGLTVGSGDSHTISLVQTGGAAVINAIDGNRVLTAFNTTGSLTATFGAGDDIISLDKTMGAVTLTSGAGSHSVTAVDTAGLMNIDVDGAAGASHVFSLSQTQGTVNLDVGVGDRAITAVDTSGSLTATLSDGDDIIRLERTAGDVTLTSGNGGHDCTFIQTDGTIVANMGGGADVTHTFNLTHTAGAATINAGAGDRTITAFNTTGSLTANLGDGSDVINLEKTDGNVKIQSGNGSHDYVFLETSGMVDLDVGGGTSFTHSFSLMHTEGQVELNVGDGPRTITAHNTVGSLTAILLDGDDEIVLERTNGDVSLQSGDGTHNCTFIDTDGTIVATVGGGASTQHFFSLLRTDGSVKINAGAGDRVITANNTVGSLTATLGNGSDTISLENTEGFVTVTSGNGVHDYTFKNTAGVIDVDVLAGTSHSFILSTTEGQVEINAGDGNHIINALDTDGSLTAVLGNGDDVILLDKTDGDVSIRSGEGSHGCTLDETAGEVNITIGGGSSFTHTFTLTHTEGAVVLNAGDGVHLLSAYNTTGSITANFLDGDDTISLDKTNGFAVINSGDGDHTVNAADTEGTIDIIFGSGTSHTFALTQTIGAVDIETGNGDRVITAFNTAGSISADLGHGSNDISLEKTEGSITIISLDGSNDCTFDETDGTIDVTVGDGVSHVFVLTDTDGRVSITAGDGDCVLNGLKTVGSLTAVLGNGDDEIVLNNTAAEVSITSGNGDRNIFVTDTVGSFTSVLGNGDDQIYIFDTEGAISITAGDGFHNATFDLTVGSIDMTVGSGSSHFFTITDTVGSITLVAGNGDHRAEIEDTSNGDISITTGQNSGVGIFDIKDTSNGDVSIMSAGGPSNDVTILNTEDGSSYDGDVSVIIGPGPCILSIVYTSGNIYIDLQGLGEDFVDLLEIGGSINVKTWDDDDVITVDKLYGSLFIDSGANDDVIYIDYLGGNGTLLGGTGEDLLLLDARGDPDDPVNTMAGSHIDWNGGGGDDTVELYFVSTDSTTLNMVGDNMDVNQVIARCSDAACTMLSRGTFLANIHDPGNSDSSLERINLGEGQSITTLLLYLNGGENSVHFDDTMCIMDVFGGDDKDSFHIGQMYNDDRTAAYGVSIIDPITTILTTKGYLSDGCSHPVTLNGGSGNDAYDVLRNKCILDLNGESGDDFFNVRSFIMVVADDGSAEDPNLGNVTMKGGEDGHDTFNVAGIEDPVEEDVPDYMVNSLVDIDGGTGSNNLTIVGTERNDRYVVKNGLIFGGGLSVKYTNIANLQVSGEAGDDE</sequence>
<comment type="caution">
    <text evidence="2">The sequence shown here is derived from an EMBL/GenBank/DDBJ whole genome shotgun (WGS) entry which is preliminary data.</text>
</comment>
<dbReference type="Proteomes" id="UP001530400">
    <property type="component" value="Unassembled WGS sequence"/>
</dbReference>
<evidence type="ECO:0000313" key="2">
    <source>
        <dbReference type="EMBL" id="KAL3785030.1"/>
    </source>
</evidence>
<proteinExistence type="predicted"/>
<reference evidence="2 3" key="1">
    <citation type="submission" date="2024-10" db="EMBL/GenBank/DDBJ databases">
        <title>Updated reference genomes for cyclostephanoid diatoms.</title>
        <authorList>
            <person name="Roberts W.R."/>
            <person name="Alverson A.J."/>
        </authorList>
    </citation>
    <scope>NUCLEOTIDE SEQUENCE [LARGE SCALE GENOMIC DNA]</scope>
    <source>
        <strain evidence="2 3">AJA010-31</strain>
    </source>
</reference>
<feature type="region of interest" description="Disordered" evidence="1">
    <location>
        <begin position="2132"/>
        <end position="2157"/>
    </location>
</feature>
<feature type="compositionally biased region" description="Low complexity" evidence="1">
    <location>
        <begin position="2132"/>
        <end position="2154"/>
    </location>
</feature>
<feature type="non-terminal residue" evidence="2">
    <location>
        <position position="6728"/>
    </location>
</feature>
<dbReference type="Gene3D" id="2.160.20.160">
    <property type="match status" value="1"/>
</dbReference>
<accession>A0ABD3PA70</accession>
<evidence type="ECO:0000256" key="1">
    <source>
        <dbReference type="SAM" id="MobiDB-lite"/>
    </source>
</evidence>
<dbReference type="EMBL" id="JALLPJ020000705">
    <property type="protein sequence ID" value="KAL3785030.1"/>
    <property type="molecule type" value="Genomic_DNA"/>
</dbReference>
<name>A0ABD3PA70_9STRA</name>
<keyword evidence="3" id="KW-1185">Reference proteome</keyword>
<protein>
    <submittedName>
        <fullName evidence="2">Uncharacterized protein</fullName>
    </submittedName>
</protein>
<organism evidence="2 3">
    <name type="scientific">Cyclotella atomus</name>
    <dbReference type="NCBI Taxonomy" id="382360"/>
    <lineage>
        <taxon>Eukaryota</taxon>
        <taxon>Sar</taxon>
        <taxon>Stramenopiles</taxon>
        <taxon>Ochrophyta</taxon>
        <taxon>Bacillariophyta</taxon>
        <taxon>Coscinodiscophyceae</taxon>
        <taxon>Thalassiosirophycidae</taxon>
        <taxon>Stephanodiscales</taxon>
        <taxon>Stephanodiscaceae</taxon>
        <taxon>Cyclotella</taxon>
    </lineage>
</organism>
<feature type="region of interest" description="Disordered" evidence="1">
    <location>
        <begin position="2247"/>
        <end position="2346"/>
    </location>
</feature>